<protein>
    <submittedName>
        <fullName evidence="3">Flp pilus assembly protein ATPase component</fullName>
    </submittedName>
</protein>
<organism evidence="3 4">
    <name type="scientific">Bifidobacterium cuniculi</name>
    <dbReference type="NCBI Taxonomy" id="1688"/>
    <lineage>
        <taxon>Bacteria</taxon>
        <taxon>Bacillati</taxon>
        <taxon>Actinomycetota</taxon>
        <taxon>Actinomycetes</taxon>
        <taxon>Bifidobacteriales</taxon>
        <taxon>Bifidobacteriaceae</taxon>
        <taxon>Bifidobacterium</taxon>
    </lineage>
</organism>
<dbReference type="InterPro" id="IPR050921">
    <property type="entry name" value="T4SS_GSP_E_ATPase"/>
</dbReference>
<comment type="caution">
    <text evidence="3">The sequence shown here is derived from an EMBL/GenBank/DDBJ whole genome shotgun (WGS) entry which is preliminary data.</text>
</comment>
<dbReference type="Pfam" id="PF00437">
    <property type="entry name" value="T2SSE"/>
    <property type="match status" value="1"/>
</dbReference>
<dbReference type="PANTHER" id="PTHR30486:SF6">
    <property type="entry name" value="TYPE IV PILUS RETRACTATION ATPASE PILT"/>
    <property type="match status" value="1"/>
</dbReference>
<evidence type="ECO:0000256" key="1">
    <source>
        <dbReference type="ARBA" id="ARBA00006611"/>
    </source>
</evidence>
<dbReference type="eggNOG" id="COG4962">
    <property type="taxonomic scope" value="Bacteria"/>
</dbReference>
<dbReference type="InterPro" id="IPR001482">
    <property type="entry name" value="T2SS/T4SS_dom"/>
</dbReference>
<dbReference type="STRING" id="1688.BCUN_1077"/>
<dbReference type="GO" id="GO:0016887">
    <property type="term" value="F:ATP hydrolysis activity"/>
    <property type="evidence" value="ECO:0007669"/>
    <property type="project" value="InterPro"/>
</dbReference>
<keyword evidence="4" id="KW-1185">Reference proteome</keyword>
<dbReference type="RefSeq" id="WP_081895509.1">
    <property type="nucleotide sequence ID" value="NZ_JGYV01000002.1"/>
</dbReference>
<evidence type="ECO:0000313" key="3">
    <source>
        <dbReference type="EMBL" id="KFI65311.1"/>
    </source>
</evidence>
<dbReference type="InterPro" id="IPR027417">
    <property type="entry name" value="P-loop_NTPase"/>
</dbReference>
<proteinExistence type="inferred from homology"/>
<name>A0A087B2R1_9BIFI</name>
<dbReference type="Gene3D" id="3.30.450.90">
    <property type="match status" value="1"/>
</dbReference>
<gene>
    <name evidence="3" type="ORF">BCUN_1077</name>
</gene>
<dbReference type="CDD" id="cd01130">
    <property type="entry name" value="VirB11-like_ATPase"/>
    <property type="match status" value="1"/>
</dbReference>
<evidence type="ECO:0000259" key="2">
    <source>
        <dbReference type="Pfam" id="PF00437"/>
    </source>
</evidence>
<dbReference type="OrthoDB" id="9810761at2"/>
<dbReference type="Gene3D" id="3.40.50.300">
    <property type="entry name" value="P-loop containing nucleotide triphosphate hydrolases"/>
    <property type="match status" value="1"/>
</dbReference>
<dbReference type="PANTHER" id="PTHR30486">
    <property type="entry name" value="TWITCHING MOTILITY PROTEIN PILT"/>
    <property type="match status" value="1"/>
</dbReference>
<accession>A0A087B2R1</accession>
<sequence length="355" mass="37213">MSAGRALGVPLPVRGRRRRQAALDFGPLAQLAADSRVTDLTVTCDGAVWADRGRGMERAATAIPLSDPAVLRDLAVRLCAQLQCRLDEARPIADAGAPDGTRIHAVIAPIVPQGAALSIRFPDIVAADLGALAAGGLCPREWVPMLACLVRRRANILITGGTGAGKTTLLKALLACADPADRIVTVEETRELACVPHPHVVSLVTRAANVEGAGEVGLPELVKATLRMRPDRVVVGECRGEEIVDVLRALNSGHRGSLTTLHANGVWQVPARLTSLGLLAGVEPATLATLAAGAFDVVLHVERLPGVRRLVQLGVLAGEDGRLRGRVAIRWNGAGLGVAGEAWERFAGQWARVGP</sequence>
<feature type="domain" description="Bacterial type II secretion system protein E" evidence="2">
    <location>
        <begin position="62"/>
        <end position="281"/>
    </location>
</feature>
<reference evidence="3 4" key="1">
    <citation type="submission" date="2014-03" db="EMBL/GenBank/DDBJ databases">
        <title>Genomics of Bifidobacteria.</title>
        <authorList>
            <person name="Ventura M."/>
            <person name="Milani C."/>
            <person name="Lugli G.A."/>
        </authorList>
    </citation>
    <scope>NUCLEOTIDE SEQUENCE [LARGE SCALE GENOMIC DNA]</scope>
    <source>
        <strain evidence="3 4">LMG 10738</strain>
    </source>
</reference>
<dbReference type="SUPFAM" id="SSF52540">
    <property type="entry name" value="P-loop containing nucleoside triphosphate hydrolases"/>
    <property type="match status" value="1"/>
</dbReference>
<dbReference type="Proteomes" id="UP000029067">
    <property type="component" value="Unassembled WGS sequence"/>
</dbReference>
<dbReference type="EMBL" id="JGYV01000002">
    <property type="protein sequence ID" value="KFI65311.1"/>
    <property type="molecule type" value="Genomic_DNA"/>
</dbReference>
<comment type="similarity">
    <text evidence="1">Belongs to the GSP E family.</text>
</comment>
<dbReference type="AlphaFoldDB" id="A0A087B2R1"/>
<evidence type="ECO:0000313" key="4">
    <source>
        <dbReference type="Proteomes" id="UP000029067"/>
    </source>
</evidence>